<protein>
    <submittedName>
        <fullName evidence="1">Uncharacterized protein</fullName>
    </submittedName>
</protein>
<evidence type="ECO:0000313" key="1">
    <source>
        <dbReference type="EMBL" id="MEZ0451854.1"/>
    </source>
</evidence>
<keyword evidence="2" id="KW-1185">Reference proteome</keyword>
<dbReference type="Proteomes" id="UP001566204">
    <property type="component" value="Unassembled WGS sequence"/>
</dbReference>
<evidence type="ECO:0000313" key="2">
    <source>
        <dbReference type="Proteomes" id="UP001566204"/>
    </source>
</evidence>
<sequence length="44" mass="5015">MSNTSDKKIATKDVTTVKYRLMHKLVDAADGTVASPMLCYNYWF</sequence>
<organism evidence="1 2">
    <name type="scientific">Sphingobacterium thalpophilum</name>
    <dbReference type="NCBI Taxonomy" id="259"/>
    <lineage>
        <taxon>Bacteria</taxon>
        <taxon>Pseudomonadati</taxon>
        <taxon>Bacteroidota</taxon>
        <taxon>Sphingobacteriia</taxon>
        <taxon>Sphingobacteriales</taxon>
        <taxon>Sphingobacteriaceae</taxon>
        <taxon>Sphingobacterium</taxon>
    </lineage>
</organism>
<name>A0ABV4HBI3_9SPHI</name>
<comment type="caution">
    <text evidence="1">The sequence shown here is derived from an EMBL/GenBank/DDBJ whole genome shotgun (WGS) entry which is preliminary data.</text>
</comment>
<dbReference type="EMBL" id="JBEOQB010000002">
    <property type="protein sequence ID" value="MEZ0451854.1"/>
    <property type="molecule type" value="Genomic_DNA"/>
</dbReference>
<dbReference type="RefSeq" id="WP_370481941.1">
    <property type="nucleotide sequence ID" value="NZ_JBEOQA010000001.1"/>
</dbReference>
<accession>A0ABV4HBI3</accession>
<gene>
    <name evidence="1" type="ORF">ABTW24_09625</name>
</gene>
<reference evidence="1 2" key="1">
    <citation type="submission" date="2024-06" db="EMBL/GenBank/DDBJ databases">
        <title>Soil Sphingobacterium thalpophilum.</title>
        <authorList>
            <person name="Yang J."/>
            <person name="Li J."/>
        </authorList>
    </citation>
    <scope>NUCLEOTIDE SEQUENCE [LARGE SCALE GENOMIC DNA]</scope>
    <source>
        <strain evidence="1 2">22g91tb</strain>
    </source>
</reference>
<proteinExistence type="predicted"/>